<dbReference type="AlphaFoldDB" id="A0A0W8F9A1"/>
<reference evidence="1" key="1">
    <citation type="journal article" date="2015" name="Proc. Natl. Acad. Sci. U.S.A.">
        <title>Networks of energetic and metabolic interactions define dynamics in microbial communities.</title>
        <authorList>
            <person name="Embree M."/>
            <person name="Liu J.K."/>
            <person name="Al-Bassam M.M."/>
            <person name="Zengler K."/>
        </authorList>
    </citation>
    <scope>NUCLEOTIDE SEQUENCE</scope>
</reference>
<accession>A0A0W8F9A1</accession>
<evidence type="ECO:0000313" key="1">
    <source>
        <dbReference type="EMBL" id="KUG17468.1"/>
    </source>
</evidence>
<comment type="caution">
    <text evidence="1">The sequence shown here is derived from an EMBL/GenBank/DDBJ whole genome shotgun (WGS) entry which is preliminary data.</text>
</comment>
<protein>
    <submittedName>
        <fullName evidence="1">Uncharacterized protein</fullName>
    </submittedName>
</protein>
<organism evidence="1">
    <name type="scientific">hydrocarbon metagenome</name>
    <dbReference type="NCBI Taxonomy" id="938273"/>
    <lineage>
        <taxon>unclassified sequences</taxon>
        <taxon>metagenomes</taxon>
        <taxon>ecological metagenomes</taxon>
    </lineage>
</organism>
<proteinExistence type="predicted"/>
<dbReference type="EMBL" id="LNQE01001439">
    <property type="protein sequence ID" value="KUG17468.1"/>
    <property type="molecule type" value="Genomic_DNA"/>
</dbReference>
<name>A0A0W8F9A1_9ZZZZ</name>
<sequence>MNSKRRSTTDQLILHSLGKDTDAAAAFFQAKELGYQE</sequence>
<gene>
    <name evidence="1" type="ORF">ASZ90_012840</name>
</gene>